<keyword evidence="3" id="KW-1185">Reference proteome</keyword>
<proteinExistence type="predicted"/>
<feature type="region of interest" description="Disordered" evidence="1">
    <location>
        <begin position="86"/>
        <end position="122"/>
    </location>
</feature>
<comment type="caution">
    <text evidence="2">The sequence shown here is derived from an EMBL/GenBank/DDBJ whole genome shotgun (WGS) entry which is preliminary data.</text>
</comment>
<gene>
    <name evidence="2" type="ORF">TNCV_658761</name>
</gene>
<name>A0A8X6T2Z4_TRICX</name>
<sequence>MSFYHPFGKFCRANSYCHLYGAQGPIGVLLDPCHDEFRGPGSDCVRQGGIIHYNNTDWSYKLVPPMPSVQICRCFSCKLKGTSHFLKSERDQTPTRPPGRPPNTLDDVQRTSNCGNQPMEPS</sequence>
<accession>A0A8X6T2Z4</accession>
<evidence type="ECO:0000313" key="2">
    <source>
        <dbReference type="EMBL" id="GFY17463.1"/>
    </source>
</evidence>
<dbReference type="AlphaFoldDB" id="A0A8X6T2Z4"/>
<organism evidence="2 3">
    <name type="scientific">Trichonephila clavipes</name>
    <name type="common">Golden silk orbweaver</name>
    <name type="synonym">Nephila clavipes</name>
    <dbReference type="NCBI Taxonomy" id="2585209"/>
    <lineage>
        <taxon>Eukaryota</taxon>
        <taxon>Metazoa</taxon>
        <taxon>Ecdysozoa</taxon>
        <taxon>Arthropoda</taxon>
        <taxon>Chelicerata</taxon>
        <taxon>Arachnida</taxon>
        <taxon>Araneae</taxon>
        <taxon>Araneomorphae</taxon>
        <taxon>Entelegynae</taxon>
        <taxon>Araneoidea</taxon>
        <taxon>Nephilidae</taxon>
        <taxon>Trichonephila</taxon>
    </lineage>
</organism>
<evidence type="ECO:0000256" key="1">
    <source>
        <dbReference type="SAM" id="MobiDB-lite"/>
    </source>
</evidence>
<dbReference type="EMBL" id="BMAU01021344">
    <property type="protein sequence ID" value="GFY17463.1"/>
    <property type="molecule type" value="Genomic_DNA"/>
</dbReference>
<protein>
    <submittedName>
        <fullName evidence="2">Uncharacterized protein</fullName>
    </submittedName>
</protein>
<evidence type="ECO:0000313" key="3">
    <source>
        <dbReference type="Proteomes" id="UP000887159"/>
    </source>
</evidence>
<dbReference type="Proteomes" id="UP000887159">
    <property type="component" value="Unassembled WGS sequence"/>
</dbReference>
<reference evidence="2" key="1">
    <citation type="submission" date="2020-08" db="EMBL/GenBank/DDBJ databases">
        <title>Multicomponent nature underlies the extraordinary mechanical properties of spider dragline silk.</title>
        <authorList>
            <person name="Kono N."/>
            <person name="Nakamura H."/>
            <person name="Mori M."/>
            <person name="Yoshida Y."/>
            <person name="Ohtoshi R."/>
            <person name="Malay A.D."/>
            <person name="Moran D.A.P."/>
            <person name="Tomita M."/>
            <person name="Numata K."/>
            <person name="Arakawa K."/>
        </authorList>
    </citation>
    <scope>NUCLEOTIDE SEQUENCE</scope>
</reference>